<dbReference type="CDD" id="cd00086">
    <property type="entry name" value="homeodomain"/>
    <property type="match status" value="1"/>
</dbReference>
<dbReference type="GO" id="GO:0030154">
    <property type="term" value="P:cell differentiation"/>
    <property type="evidence" value="ECO:0007669"/>
    <property type="project" value="TreeGrafter"/>
</dbReference>
<name>S8EE54_FOMSC</name>
<evidence type="ECO:0000256" key="3">
    <source>
        <dbReference type="ARBA" id="ARBA00023155"/>
    </source>
</evidence>
<feature type="domain" description="Homeobox" evidence="8">
    <location>
        <begin position="39"/>
        <end position="93"/>
    </location>
</feature>
<feature type="compositionally biased region" description="Low complexity" evidence="7">
    <location>
        <begin position="365"/>
        <end position="382"/>
    </location>
</feature>
<keyword evidence="3 5" id="KW-0371">Homeobox</keyword>
<dbReference type="HOGENOM" id="CLU_538653_0_0_1"/>
<evidence type="ECO:0000256" key="1">
    <source>
        <dbReference type="ARBA" id="ARBA00004123"/>
    </source>
</evidence>
<dbReference type="SMART" id="SM00389">
    <property type="entry name" value="HOX"/>
    <property type="match status" value="1"/>
</dbReference>
<dbReference type="AlphaFoldDB" id="S8EE54"/>
<evidence type="ECO:0000256" key="4">
    <source>
        <dbReference type="ARBA" id="ARBA00023242"/>
    </source>
</evidence>
<gene>
    <name evidence="9" type="ORF">FOMPIDRAFT_100209</name>
</gene>
<dbReference type="eggNOG" id="ENOG502SG6U">
    <property type="taxonomic scope" value="Eukaryota"/>
</dbReference>
<organism evidence="9 10">
    <name type="scientific">Fomitopsis schrenkii</name>
    <name type="common">Brown rot fungus</name>
    <dbReference type="NCBI Taxonomy" id="2126942"/>
    <lineage>
        <taxon>Eukaryota</taxon>
        <taxon>Fungi</taxon>
        <taxon>Dikarya</taxon>
        <taxon>Basidiomycota</taxon>
        <taxon>Agaricomycotina</taxon>
        <taxon>Agaricomycetes</taxon>
        <taxon>Polyporales</taxon>
        <taxon>Fomitopsis</taxon>
    </lineage>
</organism>
<dbReference type="GO" id="GO:0000978">
    <property type="term" value="F:RNA polymerase II cis-regulatory region sequence-specific DNA binding"/>
    <property type="evidence" value="ECO:0007669"/>
    <property type="project" value="TreeGrafter"/>
</dbReference>
<evidence type="ECO:0000256" key="6">
    <source>
        <dbReference type="RuleBase" id="RU000682"/>
    </source>
</evidence>
<feature type="region of interest" description="Disordered" evidence="7">
    <location>
        <begin position="304"/>
        <end position="328"/>
    </location>
</feature>
<protein>
    <recommendedName>
        <fullName evidence="8">Homeobox domain-containing protein</fullName>
    </recommendedName>
</protein>
<feature type="region of interest" description="Disordered" evidence="7">
    <location>
        <begin position="354"/>
        <end position="382"/>
    </location>
</feature>
<dbReference type="InterPro" id="IPR009057">
    <property type="entry name" value="Homeodomain-like_sf"/>
</dbReference>
<evidence type="ECO:0000256" key="7">
    <source>
        <dbReference type="SAM" id="MobiDB-lite"/>
    </source>
</evidence>
<dbReference type="GO" id="GO:0005634">
    <property type="term" value="C:nucleus"/>
    <property type="evidence" value="ECO:0007669"/>
    <property type="project" value="UniProtKB-SubCell"/>
</dbReference>
<dbReference type="InterPro" id="IPR001356">
    <property type="entry name" value="HD"/>
</dbReference>
<dbReference type="PROSITE" id="PS00027">
    <property type="entry name" value="HOMEOBOX_1"/>
    <property type="match status" value="1"/>
</dbReference>
<dbReference type="PANTHER" id="PTHR24324:SF5">
    <property type="entry name" value="HEMATOPOIETICALLY-EXPRESSED HOMEOBOX PROTEIN HHEX"/>
    <property type="match status" value="1"/>
</dbReference>
<dbReference type="InterPro" id="IPR051000">
    <property type="entry name" value="Homeobox_DNA-bind_prot"/>
</dbReference>
<dbReference type="EMBL" id="KE504141">
    <property type="protein sequence ID" value="EPT01519.1"/>
    <property type="molecule type" value="Genomic_DNA"/>
</dbReference>
<feature type="DNA-binding region" description="Homeobox" evidence="5">
    <location>
        <begin position="41"/>
        <end position="94"/>
    </location>
</feature>
<sequence>MVVNYLKVLQGWQEGILETVSTRIRIIRESRQPDHVLDKRPFNQAAISALEKYFDNDPRPSRSEKHRIAKETEMDYKQVAIWFQNRRTRRKRASTPPADNAKSTPLPIDLAQSLLAILDRYAPVPDEEEKPIIDRTPSFAPFNSARPAHAFPVCFPPMCTYDPFPVDRDTRTFSTPWLRHASVLSRAKTCGDDASDVLTLLQKLSIQAEEEGLVDLGRTLLKPCTGVDVGFMLTPPPAPLPALHTPTTSSPISSSQTHTKRPSLFVPSLVPSNVASKVRSYAVRLGSAARRRCLSRKSRAQQVGQMSFVDVNQRPSKEAAPTLGPAFIWHPYPRGKPFRSTSRQPQRRATNILGEDSKQQLCAAPSSQPSSPLSLPSSKSPLSPLTVSSRLSSVASIRSVSSLTSSSSSSESELLLTPPLAATTLPDLQEVKDSPSFGLYADADRLPSVDMVSPCTFANDYVGYSSMLPHADDASLLSTFVAFLESKTSLIADNHFVRPIAPIAVF</sequence>
<evidence type="ECO:0000256" key="5">
    <source>
        <dbReference type="PROSITE-ProRule" id="PRU00108"/>
    </source>
</evidence>
<dbReference type="SUPFAM" id="SSF46689">
    <property type="entry name" value="Homeodomain-like"/>
    <property type="match status" value="1"/>
</dbReference>
<evidence type="ECO:0000259" key="8">
    <source>
        <dbReference type="PROSITE" id="PS50071"/>
    </source>
</evidence>
<keyword evidence="4 5" id="KW-0539">Nucleus</keyword>
<keyword evidence="2 5" id="KW-0238">DNA-binding</keyword>
<dbReference type="PROSITE" id="PS50071">
    <property type="entry name" value="HOMEOBOX_2"/>
    <property type="match status" value="1"/>
</dbReference>
<dbReference type="Pfam" id="PF00046">
    <property type="entry name" value="Homeodomain"/>
    <property type="match status" value="1"/>
</dbReference>
<dbReference type="STRING" id="743788.S8EE54"/>
<accession>S8EE54</accession>
<comment type="subcellular location">
    <subcellularLocation>
        <location evidence="1 5 6">Nucleus</location>
    </subcellularLocation>
</comment>
<evidence type="ECO:0000256" key="2">
    <source>
        <dbReference type="ARBA" id="ARBA00023125"/>
    </source>
</evidence>
<evidence type="ECO:0000313" key="10">
    <source>
        <dbReference type="Proteomes" id="UP000015241"/>
    </source>
</evidence>
<dbReference type="Proteomes" id="UP000015241">
    <property type="component" value="Unassembled WGS sequence"/>
</dbReference>
<reference evidence="9 10" key="1">
    <citation type="journal article" date="2012" name="Science">
        <title>The Paleozoic origin of enzymatic lignin decomposition reconstructed from 31 fungal genomes.</title>
        <authorList>
            <person name="Floudas D."/>
            <person name="Binder M."/>
            <person name="Riley R."/>
            <person name="Barry K."/>
            <person name="Blanchette R.A."/>
            <person name="Henrissat B."/>
            <person name="Martinez A.T."/>
            <person name="Otillar R."/>
            <person name="Spatafora J.W."/>
            <person name="Yadav J.S."/>
            <person name="Aerts A."/>
            <person name="Benoit I."/>
            <person name="Boyd A."/>
            <person name="Carlson A."/>
            <person name="Copeland A."/>
            <person name="Coutinho P.M."/>
            <person name="de Vries R.P."/>
            <person name="Ferreira P."/>
            <person name="Findley K."/>
            <person name="Foster B."/>
            <person name="Gaskell J."/>
            <person name="Glotzer D."/>
            <person name="Gorecki P."/>
            <person name="Heitman J."/>
            <person name="Hesse C."/>
            <person name="Hori C."/>
            <person name="Igarashi K."/>
            <person name="Jurgens J.A."/>
            <person name="Kallen N."/>
            <person name="Kersten P."/>
            <person name="Kohler A."/>
            <person name="Kuees U."/>
            <person name="Kumar T.K.A."/>
            <person name="Kuo A."/>
            <person name="LaButti K."/>
            <person name="Larrondo L.F."/>
            <person name="Lindquist E."/>
            <person name="Ling A."/>
            <person name="Lombard V."/>
            <person name="Lucas S."/>
            <person name="Lundell T."/>
            <person name="Martin R."/>
            <person name="McLaughlin D.J."/>
            <person name="Morgenstern I."/>
            <person name="Morin E."/>
            <person name="Murat C."/>
            <person name="Nagy L.G."/>
            <person name="Nolan M."/>
            <person name="Ohm R.A."/>
            <person name="Patyshakuliyeva A."/>
            <person name="Rokas A."/>
            <person name="Ruiz-Duenas F.J."/>
            <person name="Sabat G."/>
            <person name="Salamov A."/>
            <person name="Samejima M."/>
            <person name="Schmutz J."/>
            <person name="Slot J.C."/>
            <person name="St John F."/>
            <person name="Stenlid J."/>
            <person name="Sun H."/>
            <person name="Sun S."/>
            <person name="Syed K."/>
            <person name="Tsang A."/>
            <person name="Wiebenga A."/>
            <person name="Young D."/>
            <person name="Pisabarro A."/>
            <person name="Eastwood D.C."/>
            <person name="Martin F."/>
            <person name="Cullen D."/>
            <person name="Grigoriev I.V."/>
            <person name="Hibbett D.S."/>
        </authorList>
    </citation>
    <scope>NUCLEOTIDE SEQUENCE</scope>
    <source>
        <strain evidence="10">FP-58527</strain>
    </source>
</reference>
<evidence type="ECO:0000313" key="9">
    <source>
        <dbReference type="EMBL" id="EPT01519.1"/>
    </source>
</evidence>
<dbReference type="Gene3D" id="1.10.10.60">
    <property type="entry name" value="Homeodomain-like"/>
    <property type="match status" value="1"/>
</dbReference>
<dbReference type="InterPro" id="IPR017970">
    <property type="entry name" value="Homeobox_CS"/>
</dbReference>
<proteinExistence type="predicted"/>
<dbReference type="GO" id="GO:0000981">
    <property type="term" value="F:DNA-binding transcription factor activity, RNA polymerase II-specific"/>
    <property type="evidence" value="ECO:0007669"/>
    <property type="project" value="InterPro"/>
</dbReference>
<dbReference type="InParanoid" id="S8EE54"/>
<dbReference type="PANTHER" id="PTHR24324">
    <property type="entry name" value="HOMEOBOX PROTEIN HHEX"/>
    <property type="match status" value="1"/>
</dbReference>
<dbReference type="OrthoDB" id="6159439at2759"/>
<keyword evidence="10" id="KW-1185">Reference proteome</keyword>